<evidence type="ECO:0000256" key="2">
    <source>
        <dbReference type="ARBA" id="ARBA00022801"/>
    </source>
</evidence>
<evidence type="ECO:0000313" key="6">
    <source>
        <dbReference type="Proteomes" id="UP000229081"/>
    </source>
</evidence>
<dbReference type="CDD" id="cd06127">
    <property type="entry name" value="DEDDh"/>
    <property type="match status" value="1"/>
</dbReference>
<reference evidence="5 6" key="1">
    <citation type="submission" date="2017-11" db="EMBL/GenBank/DDBJ databases">
        <title>Complete genome sequence of Sphingomonas sp. Strain Cra20, a psychrotolerant potential plant growth promoting rhizobacteria.</title>
        <authorList>
            <person name="Luo Y."/>
        </authorList>
    </citation>
    <scope>NUCLEOTIDE SEQUENCE [LARGE SCALE GENOMIC DNA]</scope>
    <source>
        <strain evidence="5 6">Cra20</strain>
    </source>
</reference>
<dbReference type="SUPFAM" id="SSF53098">
    <property type="entry name" value="Ribonuclease H-like"/>
    <property type="match status" value="1"/>
</dbReference>
<proteinExistence type="predicted"/>
<dbReference type="GO" id="GO:0008408">
    <property type="term" value="F:3'-5' exonuclease activity"/>
    <property type="evidence" value="ECO:0007669"/>
    <property type="project" value="TreeGrafter"/>
</dbReference>
<keyword evidence="2" id="KW-0378">Hydrolase</keyword>
<dbReference type="InterPro" id="IPR036397">
    <property type="entry name" value="RNaseH_sf"/>
</dbReference>
<gene>
    <name evidence="5" type="ORF">CVN68_11615</name>
</gene>
<keyword evidence="6" id="KW-1185">Reference proteome</keyword>
<dbReference type="EMBL" id="CP024923">
    <property type="protein sequence ID" value="ATY32542.1"/>
    <property type="molecule type" value="Genomic_DNA"/>
</dbReference>
<keyword evidence="3 5" id="KW-0269">Exonuclease</keyword>
<dbReference type="InterPro" id="IPR012337">
    <property type="entry name" value="RNaseH-like_sf"/>
</dbReference>
<evidence type="ECO:0000313" key="5">
    <source>
        <dbReference type="EMBL" id="ATY32542.1"/>
    </source>
</evidence>
<feature type="domain" description="Exonuclease" evidence="4">
    <location>
        <begin position="4"/>
        <end position="172"/>
    </location>
</feature>
<dbReference type="Pfam" id="PF00929">
    <property type="entry name" value="RNase_T"/>
    <property type="match status" value="1"/>
</dbReference>
<protein>
    <submittedName>
        <fullName evidence="5">3'-5' exonuclease</fullName>
    </submittedName>
</protein>
<dbReference type="KEGG" id="sphc:CVN68_11615"/>
<dbReference type="SMART" id="SM00479">
    <property type="entry name" value="EXOIII"/>
    <property type="match status" value="1"/>
</dbReference>
<accession>A0A2K8MF76</accession>
<dbReference type="Gene3D" id="3.30.420.10">
    <property type="entry name" value="Ribonuclease H-like superfamily/Ribonuclease H"/>
    <property type="match status" value="1"/>
</dbReference>
<dbReference type="OrthoDB" id="7822240at2"/>
<dbReference type="AlphaFoldDB" id="A0A2K8MF76"/>
<dbReference type="GO" id="GO:0003676">
    <property type="term" value="F:nucleic acid binding"/>
    <property type="evidence" value="ECO:0007669"/>
    <property type="project" value="InterPro"/>
</dbReference>
<dbReference type="GO" id="GO:0006259">
    <property type="term" value="P:DNA metabolic process"/>
    <property type="evidence" value="ECO:0007669"/>
    <property type="project" value="UniProtKB-ARBA"/>
</dbReference>
<sequence>MNERMWAVDIEGNGKTPPEIVEIAIVELRGLERTGLRRNWRLRPPSGIAPMASRIHGIWDRDVADAPDLEDVADDILVWLEGAPIVGHNVRVELEVLGRALDEWSPASAYDTLKLARAMLPDAPKHGLEALGARLGLDVQAASETGSTAHSALYDATLSAILLKYLLQPLSAEERRRRLAEIDLLEPPPQGQLI</sequence>
<dbReference type="PANTHER" id="PTHR30231:SF4">
    <property type="entry name" value="PROTEIN NEN2"/>
    <property type="match status" value="1"/>
</dbReference>
<name>A0A2K8MF76_9SPHN</name>
<organism evidence="5 6">
    <name type="scientific">Sphingomonas psychrotolerans</name>
    <dbReference type="NCBI Taxonomy" id="1327635"/>
    <lineage>
        <taxon>Bacteria</taxon>
        <taxon>Pseudomonadati</taxon>
        <taxon>Pseudomonadota</taxon>
        <taxon>Alphaproteobacteria</taxon>
        <taxon>Sphingomonadales</taxon>
        <taxon>Sphingomonadaceae</taxon>
        <taxon>Sphingomonas</taxon>
    </lineage>
</organism>
<evidence type="ECO:0000256" key="1">
    <source>
        <dbReference type="ARBA" id="ARBA00022722"/>
    </source>
</evidence>
<dbReference type="PANTHER" id="PTHR30231">
    <property type="entry name" value="DNA POLYMERASE III SUBUNIT EPSILON"/>
    <property type="match status" value="1"/>
</dbReference>
<dbReference type="InterPro" id="IPR013520">
    <property type="entry name" value="Ribonucl_H"/>
</dbReference>
<evidence type="ECO:0000259" key="4">
    <source>
        <dbReference type="SMART" id="SM00479"/>
    </source>
</evidence>
<evidence type="ECO:0000256" key="3">
    <source>
        <dbReference type="ARBA" id="ARBA00022839"/>
    </source>
</evidence>
<dbReference type="RefSeq" id="WP_100282349.1">
    <property type="nucleotide sequence ID" value="NZ_CP024923.1"/>
</dbReference>
<dbReference type="Proteomes" id="UP000229081">
    <property type="component" value="Chromosome"/>
</dbReference>
<keyword evidence="1" id="KW-0540">Nuclease</keyword>